<evidence type="ECO:0000256" key="1">
    <source>
        <dbReference type="SAM" id="MobiDB-lite"/>
    </source>
</evidence>
<dbReference type="Proteomes" id="UP000037020">
    <property type="component" value="Unassembled WGS sequence"/>
</dbReference>
<comment type="caution">
    <text evidence="3">The sequence shown here is derived from an EMBL/GenBank/DDBJ whole genome shotgun (WGS) entry which is preliminary data.</text>
</comment>
<proteinExistence type="predicted"/>
<feature type="compositionally biased region" description="Polar residues" evidence="1">
    <location>
        <begin position="1"/>
        <end position="16"/>
    </location>
</feature>
<feature type="domain" description="Dienelactone hydrolase" evidence="2">
    <location>
        <begin position="22"/>
        <end position="164"/>
    </location>
</feature>
<dbReference type="Gene3D" id="3.40.50.1820">
    <property type="entry name" value="alpha/beta hydrolase"/>
    <property type="match status" value="1"/>
</dbReference>
<dbReference type="InterPro" id="IPR029058">
    <property type="entry name" value="AB_hydrolase_fold"/>
</dbReference>
<dbReference type="Pfam" id="PF01738">
    <property type="entry name" value="DLH"/>
    <property type="match status" value="1"/>
</dbReference>
<dbReference type="SUPFAM" id="SSF53474">
    <property type="entry name" value="alpha/beta-Hydrolases"/>
    <property type="match status" value="1"/>
</dbReference>
<accession>A0ABR5J0B1</accession>
<evidence type="ECO:0000259" key="2">
    <source>
        <dbReference type="Pfam" id="PF01738"/>
    </source>
</evidence>
<dbReference type="PANTHER" id="PTHR46623:SF6">
    <property type="entry name" value="ALPHA_BETA-HYDROLASES SUPERFAMILY PROTEIN"/>
    <property type="match status" value="1"/>
</dbReference>
<organism evidence="3 4">
    <name type="scientific">Streptomyces varsoviensis</name>
    <dbReference type="NCBI Taxonomy" id="67373"/>
    <lineage>
        <taxon>Bacteria</taxon>
        <taxon>Bacillati</taxon>
        <taxon>Actinomycetota</taxon>
        <taxon>Actinomycetes</taxon>
        <taxon>Kitasatosporales</taxon>
        <taxon>Streptomycetaceae</taxon>
        <taxon>Streptomyces</taxon>
    </lineage>
</organism>
<evidence type="ECO:0000313" key="4">
    <source>
        <dbReference type="Proteomes" id="UP000037020"/>
    </source>
</evidence>
<keyword evidence="4" id="KW-1185">Reference proteome</keyword>
<dbReference type="EMBL" id="LGUT01002590">
    <property type="protein sequence ID" value="KOG86852.1"/>
    <property type="molecule type" value="Genomic_DNA"/>
</dbReference>
<name>A0ABR5J0B1_9ACTN</name>
<feature type="region of interest" description="Disordered" evidence="1">
    <location>
        <begin position="1"/>
        <end position="27"/>
    </location>
</feature>
<dbReference type="InterPro" id="IPR051049">
    <property type="entry name" value="Dienelactone_hydrolase-like"/>
</dbReference>
<protein>
    <recommendedName>
        <fullName evidence="2">Dienelactone hydrolase domain-containing protein</fullName>
    </recommendedName>
</protein>
<dbReference type="PANTHER" id="PTHR46623">
    <property type="entry name" value="CARBOXYMETHYLENEBUTENOLIDASE-RELATED"/>
    <property type="match status" value="1"/>
</dbReference>
<evidence type="ECO:0000313" key="3">
    <source>
        <dbReference type="EMBL" id="KOG86852.1"/>
    </source>
</evidence>
<dbReference type="InterPro" id="IPR002925">
    <property type="entry name" value="Dienelactn_hydro"/>
</dbReference>
<reference evidence="3 4" key="1">
    <citation type="submission" date="2015-07" db="EMBL/GenBank/DDBJ databases">
        <authorList>
            <person name="Ju K.-S."/>
            <person name="Doroghazi J.R."/>
            <person name="Metcalf W.W."/>
        </authorList>
    </citation>
    <scope>NUCLEOTIDE SEQUENCE [LARGE SCALE GENOMIC DNA]</scope>
    <source>
        <strain evidence="3 4">NRRL B-3589</strain>
    </source>
</reference>
<gene>
    <name evidence="3" type="ORF">ADK38_28710</name>
</gene>
<sequence length="166" mass="16974">MTETVDLSALSAQHSGTPGLVGHLARPEGAGPRPGVVVVFEAMGADAVNLRLNERMAAAGYLALMPDLYTGRKAIRCMVPTMRQLARGHGPAFADIEAARQWLLGEPSCTGKVGVIGFCMGGGFALVLAGQGRFDAAAANYGQLPAELDQAMEGACPVVASYGGGG</sequence>
<feature type="non-terminal residue" evidence="3">
    <location>
        <position position="166"/>
    </location>
</feature>